<dbReference type="AlphaFoldDB" id="A0A6A2ZYC9"/>
<protein>
    <recommendedName>
        <fullName evidence="3">RNase H type-1 domain-containing protein</fullName>
    </recommendedName>
</protein>
<keyword evidence="2" id="KW-1185">Reference proteome</keyword>
<proteinExistence type="predicted"/>
<evidence type="ECO:0000313" key="2">
    <source>
        <dbReference type="Proteomes" id="UP000436088"/>
    </source>
</evidence>
<reference evidence="1" key="1">
    <citation type="submission" date="2019-09" db="EMBL/GenBank/DDBJ databases">
        <title>Draft genome information of white flower Hibiscus syriacus.</title>
        <authorList>
            <person name="Kim Y.-M."/>
        </authorList>
    </citation>
    <scope>NUCLEOTIDE SEQUENCE [LARGE SCALE GENOMIC DNA]</scope>
    <source>
        <strain evidence="1">YM2019G1</strain>
    </source>
</reference>
<dbReference type="EMBL" id="VEPZ02001057">
    <property type="protein sequence ID" value="KAE8696990.1"/>
    <property type="molecule type" value="Genomic_DNA"/>
</dbReference>
<organism evidence="1 2">
    <name type="scientific">Hibiscus syriacus</name>
    <name type="common">Rose of Sharon</name>
    <dbReference type="NCBI Taxonomy" id="106335"/>
    <lineage>
        <taxon>Eukaryota</taxon>
        <taxon>Viridiplantae</taxon>
        <taxon>Streptophyta</taxon>
        <taxon>Embryophyta</taxon>
        <taxon>Tracheophyta</taxon>
        <taxon>Spermatophyta</taxon>
        <taxon>Magnoliopsida</taxon>
        <taxon>eudicotyledons</taxon>
        <taxon>Gunneridae</taxon>
        <taxon>Pentapetalae</taxon>
        <taxon>rosids</taxon>
        <taxon>malvids</taxon>
        <taxon>Malvales</taxon>
        <taxon>Malvaceae</taxon>
        <taxon>Malvoideae</taxon>
        <taxon>Hibiscus</taxon>
    </lineage>
</organism>
<dbReference type="Proteomes" id="UP000436088">
    <property type="component" value="Unassembled WGS sequence"/>
</dbReference>
<evidence type="ECO:0008006" key="3">
    <source>
        <dbReference type="Google" id="ProtNLM"/>
    </source>
</evidence>
<gene>
    <name evidence="1" type="ORF">F3Y22_tig00110637pilonHSYRG00590</name>
</gene>
<evidence type="ECO:0000313" key="1">
    <source>
        <dbReference type="EMBL" id="KAE8696990.1"/>
    </source>
</evidence>
<sequence length="83" mass="9020">MASLWKEPPKEFLKYNVDGAIRGSFGLVGVGGILRDHEGKDLNKILRAAYMLDAELQATVVQAISRYANGDADALPKKGIPHI</sequence>
<name>A0A6A2ZYC9_HIBSY</name>
<accession>A0A6A2ZYC9</accession>
<comment type="caution">
    <text evidence="1">The sequence shown here is derived from an EMBL/GenBank/DDBJ whole genome shotgun (WGS) entry which is preliminary data.</text>
</comment>